<dbReference type="InterPro" id="IPR036226">
    <property type="entry name" value="LipOase_C_sf"/>
</dbReference>
<dbReference type="Proteomes" id="UP001482620">
    <property type="component" value="Unassembled WGS sequence"/>
</dbReference>
<keyword evidence="3" id="KW-0560">Oxidoreductase</keyword>
<organism evidence="5 6">
    <name type="scientific">Ilyodon furcidens</name>
    <name type="common">goldbreast splitfin</name>
    <dbReference type="NCBI Taxonomy" id="33524"/>
    <lineage>
        <taxon>Eukaryota</taxon>
        <taxon>Metazoa</taxon>
        <taxon>Chordata</taxon>
        <taxon>Craniata</taxon>
        <taxon>Vertebrata</taxon>
        <taxon>Euteleostomi</taxon>
        <taxon>Actinopterygii</taxon>
        <taxon>Neopterygii</taxon>
        <taxon>Teleostei</taxon>
        <taxon>Neoteleostei</taxon>
        <taxon>Acanthomorphata</taxon>
        <taxon>Ovalentaria</taxon>
        <taxon>Atherinomorphae</taxon>
        <taxon>Cyprinodontiformes</taxon>
        <taxon>Goodeidae</taxon>
        <taxon>Ilyodon</taxon>
    </lineage>
</organism>
<comment type="caution">
    <text evidence="5">The sequence shown here is derived from an EMBL/GenBank/DDBJ whole genome shotgun (WGS) entry which is preliminary data.</text>
</comment>
<evidence type="ECO:0000256" key="1">
    <source>
        <dbReference type="ARBA" id="ARBA00022723"/>
    </source>
</evidence>
<dbReference type="InterPro" id="IPR000907">
    <property type="entry name" value="LipOase"/>
</dbReference>
<evidence type="ECO:0000313" key="6">
    <source>
        <dbReference type="Proteomes" id="UP001482620"/>
    </source>
</evidence>
<evidence type="ECO:0000313" key="5">
    <source>
        <dbReference type="EMBL" id="MEQ2246434.1"/>
    </source>
</evidence>
<keyword evidence="1" id="KW-0479">Metal-binding</keyword>
<dbReference type="InterPro" id="IPR013819">
    <property type="entry name" value="LipOase_C"/>
</dbReference>
<sequence length="168" mass="19597">MKAGAVSSLPLDARFYITKDIEMIYTAAKAITELKLKEWLEWKDKWTNIEEIQYLYSCHRTEISDYVHDHWKEDSFFGYQFLNGVNPMVIQRCQSLPANFPVTDRMVFKDGKQCLEDEMKNGNIFLCDYKILDGVKANIIKGKQQYLVAPLVLLHRTPDDKLMPIAIQ</sequence>
<dbReference type="PROSITE" id="PS51393">
    <property type="entry name" value="LIPOXYGENASE_3"/>
    <property type="match status" value="1"/>
</dbReference>
<dbReference type="Gene3D" id="3.10.450.60">
    <property type="match status" value="1"/>
</dbReference>
<evidence type="ECO:0000256" key="2">
    <source>
        <dbReference type="ARBA" id="ARBA00022964"/>
    </source>
</evidence>
<dbReference type="SUPFAM" id="SSF48484">
    <property type="entry name" value="Lipoxigenase"/>
    <property type="match status" value="1"/>
</dbReference>
<feature type="non-terminal residue" evidence="5">
    <location>
        <position position="168"/>
    </location>
</feature>
<accession>A0ABV0UP21</accession>
<reference evidence="5 6" key="1">
    <citation type="submission" date="2021-06" db="EMBL/GenBank/DDBJ databases">
        <authorList>
            <person name="Palmer J.M."/>
        </authorList>
    </citation>
    <scope>NUCLEOTIDE SEQUENCE [LARGE SCALE GENOMIC DNA]</scope>
    <source>
        <strain evidence="6">if_2019</strain>
        <tissue evidence="5">Muscle</tissue>
    </source>
</reference>
<dbReference type="PANTHER" id="PTHR11771">
    <property type="entry name" value="LIPOXYGENASE"/>
    <property type="match status" value="1"/>
</dbReference>
<gene>
    <name evidence="5" type="ORF">ILYODFUR_038405</name>
</gene>
<dbReference type="EMBL" id="JAHRIQ010078988">
    <property type="protein sequence ID" value="MEQ2246434.1"/>
    <property type="molecule type" value="Genomic_DNA"/>
</dbReference>
<protein>
    <recommendedName>
        <fullName evidence="4">Lipoxygenase domain-containing protein</fullName>
    </recommendedName>
</protein>
<evidence type="ECO:0000256" key="3">
    <source>
        <dbReference type="ARBA" id="ARBA00023002"/>
    </source>
</evidence>
<proteinExistence type="predicted"/>
<dbReference type="Gene3D" id="1.20.245.10">
    <property type="entry name" value="Lipoxygenase-1, Domain 5"/>
    <property type="match status" value="1"/>
</dbReference>
<feature type="domain" description="Lipoxygenase" evidence="4">
    <location>
        <begin position="1"/>
        <end position="168"/>
    </location>
</feature>
<name>A0ABV0UP21_9TELE</name>
<evidence type="ECO:0000259" key="4">
    <source>
        <dbReference type="PROSITE" id="PS51393"/>
    </source>
</evidence>
<keyword evidence="2" id="KW-0223">Dioxygenase</keyword>
<keyword evidence="6" id="KW-1185">Reference proteome</keyword>